<protein>
    <submittedName>
        <fullName evidence="1">Uncharacterized protein</fullName>
    </submittedName>
</protein>
<keyword evidence="2" id="KW-1185">Reference proteome</keyword>
<accession>A0ACB9HQN5</accession>
<name>A0ACB9HQN5_9ASTR</name>
<proteinExistence type="predicted"/>
<dbReference type="EMBL" id="CM042028">
    <property type="protein sequence ID" value="KAI3798030.1"/>
    <property type="molecule type" value="Genomic_DNA"/>
</dbReference>
<evidence type="ECO:0000313" key="2">
    <source>
        <dbReference type="Proteomes" id="UP001056120"/>
    </source>
</evidence>
<dbReference type="Proteomes" id="UP001056120">
    <property type="component" value="Linkage Group LG11"/>
</dbReference>
<organism evidence="1 2">
    <name type="scientific">Smallanthus sonchifolius</name>
    <dbReference type="NCBI Taxonomy" id="185202"/>
    <lineage>
        <taxon>Eukaryota</taxon>
        <taxon>Viridiplantae</taxon>
        <taxon>Streptophyta</taxon>
        <taxon>Embryophyta</taxon>
        <taxon>Tracheophyta</taxon>
        <taxon>Spermatophyta</taxon>
        <taxon>Magnoliopsida</taxon>
        <taxon>eudicotyledons</taxon>
        <taxon>Gunneridae</taxon>
        <taxon>Pentapetalae</taxon>
        <taxon>asterids</taxon>
        <taxon>campanulids</taxon>
        <taxon>Asterales</taxon>
        <taxon>Asteraceae</taxon>
        <taxon>Asteroideae</taxon>
        <taxon>Heliantheae alliance</taxon>
        <taxon>Millerieae</taxon>
        <taxon>Smallanthus</taxon>
    </lineage>
</organism>
<reference evidence="2" key="1">
    <citation type="journal article" date="2022" name="Mol. Ecol. Resour.">
        <title>The genomes of chicory, endive, great burdock and yacon provide insights into Asteraceae palaeo-polyploidization history and plant inulin production.</title>
        <authorList>
            <person name="Fan W."/>
            <person name="Wang S."/>
            <person name="Wang H."/>
            <person name="Wang A."/>
            <person name="Jiang F."/>
            <person name="Liu H."/>
            <person name="Zhao H."/>
            <person name="Xu D."/>
            <person name="Zhang Y."/>
        </authorList>
    </citation>
    <scope>NUCLEOTIDE SEQUENCE [LARGE SCALE GENOMIC DNA]</scope>
    <source>
        <strain evidence="2">cv. Yunnan</strain>
    </source>
</reference>
<evidence type="ECO:0000313" key="1">
    <source>
        <dbReference type="EMBL" id="KAI3798030.1"/>
    </source>
</evidence>
<gene>
    <name evidence="1" type="ORF">L1987_33296</name>
</gene>
<comment type="caution">
    <text evidence="1">The sequence shown here is derived from an EMBL/GenBank/DDBJ whole genome shotgun (WGS) entry which is preliminary data.</text>
</comment>
<reference evidence="1 2" key="2">
    <citation type="journal article" date="2022" name="Mol. Ecol. Resour.">
        <title>The genomes of chicory, endive, great burdock and yacon provide insights into Asteraceae paleo-polyploidization history and plant inulin production.</title>
        <authorList>
            <person name="Fan W."/>
            <person name="Wang S."/>
            <person name="Wang H."/>
            <person name="Wang A."/>
            <person name="Jiang F."/>
            <person name="Liu H."/>
            <person name="Zhao H."/>
            <person name="Xu D."/>
            <person name="Zhang Y."/>
        </authorList>
    </citation>
    <scope>NUCLEOTIDE SEQUENCE [LARGE SCALE GENOMIC DNA]</scope>
    <source>
        <strain evidence="2">cv. Yunnan</strain>
        <tissue evidence="1">Leaves</tissue>
    </source>
</reference>
<sequence length="91" mass="10217">MAGRQGRGVVRFGGVPASVKQDQEDEDGEHSRLARRYVYELPYSLASRRVYGVSKRLGHANGIVKDEVLWEVTQGDNIQQVNDELRVCCTP</sequence>